<dbReference type="Proteomes" id="UP000761264">
    <property type="component" value="Unassembled WGS sequence"/>
</dbReference>
<feature type="domain" description="RNA polymerase sigma-70" evidence="9">
    <location>
        <begin position="652"/>
        <end position="678"/>
    </location>
</feature>
<dbReference type="RefSeq" id="WP_167223585.1">
    <property type="nucleotide sequence ID" value="NZ_JAAQPH010000005.1"/>
</dbReference>
<dbReference type="Gene3D" id="1.10.601.10">
    <property type="entry name" value="RNA Polymerase Primary Sigma Factor"/>
    <property type="match status" value="1"/>
</dbReference>
<dbReference type="FunFam" id="1.10.10.10:FF:000004">
    <property type="entry name" value="RNA polymerase sigma factor SigA"/>
    <property type="match status" value="1"/>
</dbReference>
<dbReference type="NCBIfam" id="TIGR02393">
    <property type="entry name" value="RpoD_Cterm"/>
    <property type="match status" value="1"/>
</dbReference>
<dbReference type="HAMAP" id="MF_00963">
    <property type="entry name" value="Sigma70_RpoD_SigA"/>
    <property type="match status" value="1"/>
</dbReference>
<dbReference type="InterPro" id="IPR009042">
    <property type="entry name" value="RNA_pol_sigma70_r1_2"/>
</dbReference>
<evidence type="ECO:0000256" key="7">
    <source>
        <dbReference type="SAM" id="MobiDB-lite"/>
    </source>
</evidence>
<evidence type="ECO:0000256" key="6">
    <source>
        <dbReference type="HAMAP-Rule" id="MF_00963"/>
    </source>
</evidence>
<feature type="domain" description="RNA polymerase sigma-70" evidence="8">
    <location>
        <begin position="483"/>
        <end position="496"/>
    </location>
</feature>
<feature type="region of interest" description="Sigma-70 factor domain-2" evidence="6">
    <location>
        <begin position="459"/>
        <end position="529"/>
    </location>
</feature>
<dbReference type="Gene3D" id="1.10.220.120">
    <property type="entry name" value="Sigma-70 factor, region 1.1"/>
    <property type="match status" value="1"/>
</dbReference>
<dbReference type="Pfam" id="PF04546">
    <property type="entry name" value="Sigma70_ner"/>
    <property type="match status" value="2"/>
</dbReference>
<feature type="short sequence motif" description="Interaction with polymerase core subunit RpoC" evidence="6">
    <location>
        <begin position="483"/>
        <end position="486"/>
    </location>
</feature>
<dbReference type="NCBIfam" id="TIGR02937">
    <property type="entry name" value="sigma70-ECF"/>
    <property type="match status" value="1"/>
</dbReference>
<dbReference type="PANTHER" id="PTHR30603:SF60">
    <property type="entry name" value="RNA POLYMERASE SIGMA FACTOR RPOD"/>
    <property type="match status" value="1"/>
</dbReference>
<feature type="compositionally biased region" description="Basic and acidic residues" evidence="7">
    <location>
        <begin position="249"/>
        <end position="260"/>
    </location>
</feature>
<dbReference type="GO" id="GO:0006352">
    <property type="term" value="P:DNA-templated transcription initiation"/>
    <property type="evidence" value="ECO:0007669"/>
    <property type="project" value="UniProtKB-UniRule"/>
</dbReference>
<comment type="function">
    <text evidence="6">Sigma factors are initiation factors that promote the attachment of RNA polymerase to specific initiation sites and are then released. This sigma factor is the primary sigma factor during exponential growth.</text>
</comment>
<accession>A0A967C2Y6</accession>
<dbReference type="Pfam" id="PF00140">
    <property type="entry name" value="Sigma70_r1_2"/>
    <property type="match status" value="1"/>
</dbReference>
<dbReference type="AlphaFoldDB" id="A0A967C2Y6"/>
<dbReference type="Pfam" id="PF04542">
    <property type="entry name" value="Sigma70_r2"/>
    <property type="match status" value="1"/>
</dbReference>
<dbReference type="FunFam" id="1.10.10.10:FF:000002">
    <property type="entry name" value="RNA polymerase sigma factor SigA"/>
    <property type="match status" value="1"/>
</dbReference>
<feature type="region of interest" description="Disordered" evidence="7">
    <location>
        <begin position="204"/>
        <end position="270"/>
    </location>
</feature>
<evidence type="ECO:0000256" key="4">
    <source>
        <dbReference type="ARBA" id="ARBA00023125"/>
    </source>
</evidence>
<dbReference type="InterPro" id="IPR000943">
    <property type="entry name" value="RNA_pol_sigma70"/>
</dbReference>
<dbReference type="InterPro" id="IPR013325">
    <property type="entry name" value="RNA_pol_sigma_r2"/>
</dbReference>
<dbReference type="InterPro" id="IPR014284">
    <property type="entry name" value="RNA_pol_sigma-70_dom"/>
</dbReference>
<dbReference type="InterPro" id="IPR007630">
    <property type="entry name" value="RNA_pol_sigma70_r4"/>
</dbReference>
<name>A0A967C2Y6_9PROT</name>
<reference evidence="10" key="1">
    <citation type="submission" date="2020-03" db="EMBL/GenBank/DDBJ databases">
        <title>Genome of Pelagibius litoralis DSM 21314T.</title>
        <authorList>
            <person name="Wang G."/>
        </authorList>
    </citation>
    <scope>NUCLEOTIDE SEQUENCE</scope>
    <source>
        <strain evidence="10">DSM 21314</strain>
    </source>
</reference>
<evidence type="ECO:0000313" key="11">
    <source>
        <dbReference type="Proteomes" id="UP000761264"/>
    </source>
</evidence>
<dbReference type="Pfam" id="PF03979">
    <property type="entry name" value="Sigma70_r1_1"/>
    <property type="match status" value="1"/>
</dbReference>
<dbReference type="InterPro" id="IPR007624">
    <property type="entry name" value="RNA_pol_sigma70_r3"/>
</dbReference>
<dbReference type="GO" id="GO:0003677">
    <property type="term" value="F:DNA binding"/>
    <property type="evidence" value="ECO:0007669"/>
    <property type="project" value="UniProtKB-UniRule"/>
</dbReference>
<dbReference type="InterPro" id="IPR050239">
    <property type="entry name" value="Sigma-70_RNA_pol_init_factors"/>
</dbReference>
<organism evidence="10 11">
    <name type="scientific">Pelagibius litoralis</name>
    <dbReference type="NCBI Taxonomy" id="374515"/>
    <lineage>
        <taxon>Bacteria</taxon>
        <taxon>Pseudomonadati</taxon>
        <taxon>Pseudomonadota</taxon>
        <taxon>Alphaproteobacteria</taxon>
        <taxon>Rhodospirillales</taxon>
        <taxon>Rhodovibrionaceae</taxon>
        <taxon>Pelagibius</taxon>
    </lineage>
</organism>
<dbReference type="GO" id="GO:0016987">
    <property type="term" value="F:sigma factor activity"/>
    <property type="evidence" value="ECO:0007669"/>
    <property type="project" value="UniProtKB-UniRule"/>
</dbReference>
<dbReference type="CDD" id="cd06171">
    <property type="entry name" value="Sigma70_r4"/>
    <property type="match status" value="1"/>
</dbReference>
<evidence type="ECO:0000259" key="8">
    <source>
        <dbReference type="PROSITE" id="PS00715"/>
    </source>
</evidence>
<evidence type="ECO:0000256" key="2">
    <source>
        <dbReference type="ARBA" id="ARBA00023015"/>
    </source>
</evidence>
<dbReference type="Pfam" id="PF04545">
    <property type="entry name" value="Sigma70_r4"/>
    <property type="match status" value="1"/>
</dbReference>
<dbReference type="FunFam" id="1.10.601.10:FF:000001">
    <property type="entry name" value="RNA polymerase sigma factor SigA"/>
    <property type="match status" value="1"/>
</dbReference>
<feature type="region of interest" description="Sigma-70 factor domain-3" evidence="6">
    <location>
        <begin position="538"/>
        <end position="614"/>
    </location>
</feature>
<evidence type="ECO:0000256" key="5">
    <source>
        <dbReference type="ARBA" id="ARBA00023163"/>
    </source>
</evidence>
<feature type="compositionally biased region" description="Low complexity" evidence="7">
    <location>
        <begin position="1"/>
        <end position="11"/>
    </location>
</feature>
<dbReference type="InterPro" id="IPR028630">
    <property type="entry name" value="Sigma70_RpoD"/>
</dbReference>
<dbReference type="PRINTS" id="PR00046">
    <property type="entry name" value="SIGMA70FCT"/>
</dbReference>
<sequence>MATKANENAETAESREESPDGPLMDSMSAAVKKMIAKAKERGYVTYDELNAVLPPDQMSSEQIEDTMSLLSEMGITVIESEEQEEAAPEADAKEGSASASGNLNDDDIGRTDDPVRMYLREMGSVELLSREGEIAIAKRIEAGREKMIGGICESPLTIRALLVWRQALIEGRILLRDIIDLDATYGGGPTEDAMNQAVTEIAGMEEAPEDEAKNKAEKEKKEAEAESEAKTSGTAAATNGATPPAEGDGEAKADGETKAEGEEDDDDEEDNSISLAAMEAVLLPQVLDTFDDISKTWKKIAKVQERRLAALQKGEKTTPQTEKRYEKLTQELVELMEGVHFNNARIEQLVDQLYGLNRRLLGFEGKMLRMAERSGVKRQDFLDHYFGRELDPRWVSRVKRLAGKGWAKFAERYGEEVKGIRKEVSEIADESELPIGEFRRIVKTVQTGEKEASKAKTEMVEANLRLVISIAKKYTNRGLQFLDLIQEGNIGLMKAVDKFEYRRGYKFSTYATWWIRQAITRSIADQARTIRIPVHMIETINKLVRTSRQMLHEIGREPTPEELAERLVMPLEKVRKVLKIAKEPISLETPIGDEEDSHLGDFIEDKNAVIPLDAAIQSNLRETTTRVLASLTPREERVLRMRFGIGMNTDHTLEEVGQQFSVTRERIRQIEAKALRKLKHPSRSRKLRSFLDT</sequence>
<protein>
    <recommendedName>
        <fullName evidence="6">RNA polymerase sigma factor RpoD</fullName>
    </recommendedName>
    <alternativeName>
        <fullName evidence="6">Sigma-70</fullName>
    </alternativeName>
</protein>
<evidence type="ECO:0000256" key="3">
    <source>
        <dbReference type="ARBA" id="ARBA00023082"/>
    </source>
</evidence>
<dbReference type="InterPro" id="IPR012760">
    <property type="entry name" value="RNA_pol_sigma_RpoD_C"/>
</dbReference>
<evidence type="ECO:0000259" key="9">
    <source>
        <dbReference type="PROSITE" id="PS00716"/>
    </source>
</evidence>
<dbReference type="InterPro" id="IPR007127">
    <property type="entry name" value="RNA_pol_sigma_70_r1_1"/>
</dbReference>
<keyword evidence="1 6" id="KW-0963">Cytoplasm</keyword>
<keyword evidence="2 6" id="KW-0805">Transcription regulation</keyword>
<comment type="subunit">
    <text evidence="6">Interacts transiently with the RNA polymerase catalytic core.</text>
</comment>
<dbReference type="SUPFAM" id="SSF88946">
    <property type="entry name" value="Sigma2 domain of RNA polymerase sigma factors"/>
    <property type="match status" value="1"/>
</dbReference>
<dbReference type="PROSITE" id="PS00715">
    <property type="entry name" value="SIGMA70_1"/>
    <property type="match status" value="1"/>
</dbReference>
<feature type="compositionally biased region" description="Low complexity" evidence="7">
    <location>
        <begin position="230"/>
        <end position="245"/>
    </location>
</feature>
<keyword evidence="5 6" id="KW-0804">Transcription</keyword>
<dbReference type="InterPro" id="IPR013324">
    <property type="entry name" value="RNA_pol_sigma_r3/r4-like"/>
</dbReference>
<feature type="region of interest" description="Sigma-70 factor domain-4" evidence="6">
    <location>
        <begin position="627"/>
        <end position="680"/>
    </location>
</feature>
<feature type="DNA-binding region" description="H-T-H motif" evidence="6">
    <location>
        <begin position="653"/>
        <end position="672"/>
    </location>
</feature>
<dbReference type="InterPro" id="IPR007631">
    <property type="entry name" value="RNA_pol_sigma_70_non-ess"/>
</dbReference>
<dbReference type="EMBL" id="JAAQPH010000005">
    <property type="protein sequence ID" value="NIA68723.1"/>
    <property type="molecule type" value="Genomic_DNA"/>
</dbReference>
<dbReference type="InterPro" id="IPR042189">
    <property type="entry name" value="RNA_pol_sigma_70_r1_1_sf"/>
</dbReference>
<evidence type="ECO:0000256" key="1">
    <source>
        <dbReference type="ARBA" id="ARBA00022490"/>
    </source>
</evidence>
<dbReference type="Gene3D" id="1.20.120.1810">
    <property type="match status" value="1"/>
</dbReference>
<comment type="subcellular location">
    <subcellularLocation>
        <location evidence="6">Cytoplasm</location>
    </subcellularLocation>
</comment>
<keyword evidence="3 6" id="KW-0731">Sigma factor</keyword>
<dbReference type="Pfam" id="PF04539">
    <property type="entry name" value="Sigma70_r3"/>
    <property type="match status" value="1"/>
</dbReference>
<feature type="region of interest" description="Disordered" evidence="7">
    <location>
        <begin position="81"/>
        <end position="112"/>
    </location>
</feature>
<keyword evidence="4 6" id="KW-0238">DNA-binding</keyword>
<dbReference type="SUPFAM" id="SSF88659">
    <property type="entry name" value="Sigma3 and sigma4 domains of RNA polymerase sigma factors"/>
    <property type="match status" value="2"/>
</dbReference>
<feature type="compositionally biased region" description="Basic and acidic residues" evidence="7">
    <location>
        <begin position="210"/>
        <end position="229"/>
    </location>
</feature>
<keyword evidence="11" id="KW-1185">Reference proteome</keyword>
<dbReference type="PROSITE" id="PS00716">
    <property type="entry name" value="SIGMA70_2"/>
    <property type="match status" value="1"/>
</dbReference>
<feature type="region of interest" description="Disordered" evidence="7">
    <location>
        <begin position="1"/>
        <end position="26"/>
    </location>
</feature>
<comment type="similarity">
    <text evidence="6">Belongs to the sigma-70 factor family. RpoD/SigA subfamily.</text>
</comment>
<dbReference type="GO" id="GO:0005737">
    <property type="term" value="C:cytoplasm"/>
    <property type="evidence" value="ECO:0007669"/>
    <property type="project" value="UniProtKB-SubCell"/>
</dbReference>
<proteinExistence type="inferred from homology"/>
<dbReference type="InterPro" id="IPR036388">
    <property type="entry name" value="WH-like_DNA-bd_sf"/>
</dbReference>
<dbReference type="PANTHER" id="PTHR30603">
    <property type="entry name" value="RNA POLYMERASE SIGMA FACTOR RPO"/>
    <property type="match status" value="1"/>
</dbReference>
<evidence type="ECO:0000313" key="10">
    <source>
        <dbReference type="EMBL" id="NIA68723.1"/>
    </source>
</evidence>
<dbReference type="Gene3D" id="1.10.10.10">
    <property type="entry name" value="Winged helix-like DNA-binding domain superfamily/Winged helix DNA-binding domain"/>
    <property type="match status" value="2"/>
</dbReference>
<dbReference type="NCBIfam" id="NF004208">
    <property type="entry name" value="PRK05658.1"/>
    <property type="match status" value="1"/>
</dbReference>
<feature type="compositionally biased region" description="Acidic residues" evidence="7">
    <location>
        <begin position="261"/>
        <end position="270"/>
    </location>
</feature>
<gene>
    <name evidence="6 10" type="primary">rpoD</name>
    <name evidence="10" type="ORF">HBA54_08985</name>
</gene>
<comment type="caution">
    <text evidence="10">The sequence shown here is derived from an EMBL/GenBank/DDBJ whole genome shotgun (WGS) entry which is preliminary data.</text>
</comment>
<dbReference type="InterPro" id="IPR007627">
    <property type="entry name" value="RNA_pol_sigma70_r2"/>
</dbReference>